<dbReference type="SUPFAM" id="SSF63829">
    <property type="entry name" value="Calcium-dependent phosphotriesterase"/>
    <property type="match status" value="1"/>
</dbReference>
<feature type="domain" description="B box-type" evidence="6">
    <location>
        <begin position="118"/>
        <end position="158"/>
    </location>
</feature>
<dbReference type="GO" id="GO:0008270">
    <property type="term" value="F:zinc ion binding"/>
    <property type="evidence" value="ECO:0007669"/>
    <property type="project" value="UniProtKB-KW"/>
</dbReference>
<keyword evidence="1" id="KW-0677">Repeat</keyword>
<organism evidence="7 8">
    <name type="scientific">Ceratina calcarata</name>
    <dbReference type="NCBI Taxonomy" id="156304"/>
    <lineage>
        <taxon>Eukaryota</taxon>
        <taxon>Metazoa</taxon>
        <taxon>Ecdysozoa</taxon>
        <taxon>Arthropoda</taxon>
        <taxon>Hexapoda</taxon>
        <taxon>Insecta</taxon>
        <taxon>Pterygota</taxon>
        <taxon>Neoptera</taxon>
        <taxon>Endopterygota</taxon>
        <taxon>Hymenoptera</taxon>
        <taxon>Apocrita</taxon>
        <taxon>Aculeata</taxon>
        <taxon>Apoidea</taxon>
        <taxon>Anthophila</taxon>
        <taxon>Apidae</taxon>
        <taxon>Ceratina</taxon>
        <taxon>Zadontomerus</taxon>
    </lineage>
</organism>
<evidence type="ECO:0000256" key="5">
    <source>
        <dbReference type="SAM" id="MobiDB-lite"/>
    </source>
</evidence>
<dbReference type="PROSITE" id="PS50119">
    <property type="entry name" value="ZF_BBOX"/>
    <property type="match status" value="1"/>
</dbReference>
<proteinExistence type="predicted"/>
<evidence type="ECO:0000256" key="3">
    <source>
        <dbReference type="PROSITE-ProRule" id="PRU00504"/>
    </source>
</evidence>
<dbReference type="PROSITE" id="PS51125">
    <property type="entry name" value="NHL"/>
    <property type="match status" value="2"/>
</dbReference>
<dbReference type="PANTHER" id="PTHR25462:SF291">
    <property type="entry name" value="E3 UBIQUITIN-PROTEIN LIGASE TRIM45"/>
    <property type="match status" value="1"/>
</dbReference>
<feature type="repeat" description="NHL" evidence="3">
    <location>
        <begin position="400"/>
        <end position="431"/>
    </location>
</feature>
<dbReference type="InterPro" id="IPR001258">
    <property type="entry name" value="NHL_repeat"/>
</dbReference>
<accession>A0AAJ7J5C2</accession>
<dbReference type="InterPro" id="IPR011042">
    <property type="entry name" value="6-blade_b-propeller_TolB-like"/>
</dbReference>
<dbReference type="Proteomes" id="UP000694925">
    <property type="component" value="Unplaced"/>
</dbReference>
<dbReference type="AlphaFoldDB" id="A0AAJ7J5C2"/>
<feature type="coiled-coil region" evidence="4">
    <location>
        <begin position="173"/>
        <end position="258"/>
    </location>
</feature>
<evidence type="ECO:0000256" key="4">
    <source>
        <dbReference type="SAM" id="Coils"/>
    </source>
</evidence>
<dbReference type="RefSeq" id="XP_017884542.1">
    <property type="nucleotide sequence ID" value="XM_018029053.2"/>
</dbReference>
<reference evidence="8" key="1">
    <citation type="submission" date="2025-08" db="UniProtKB">
        <authorList>
            <consortium name="RefSeq"/>
        </authorList>
    </citation>
    <scope>IDENTIFICATION</scope>
    <source>
        <tissue evidence="8">Whole body</tissue>
    </source>
</reference>
<dbReference type="Pfam" id="PF01436">
    <property type="entry name" value="NHL"/>
    <property type="match status" value="2"/>
</dbReference>
<keyword evidence="2" id="KW-0479">Metal-binding</keyword>
<evidence type="ECO:0000313" key="8">
    <source>
        <dbReference type="RefSeq" id="XP_017884542.1"/>
    </source>
</evidence>
<protein>
    <submittedName>
        <fullName evidence="8">E3 ubiquitin-protein ligase TRIM71-like</fullName>
    </submittedName>
</protein>
<dbReference type="InterPro" id="IPR000315">
    <property type="entry name" value="Znf_B-box"/>
</dbReference>
<name>A0AAJ7J5C2_9HYME</name>
<evidence type="ECO:0000313" key="7">
    <source>
        <dbReference type="Proteomes" id="UP000694925"/>
    </source>
</evidence>
<dbReference type="SUPFAM" id="SSF57845">
    <property type="entry name" value="B-box zinc-binding domain"/>
    <property type="match status" value="1"/>
</dbReference>
<dbReference type="GeneID" id="108627688"/>
<feature type="region of interest" description="Disordered" evidence="5">
    <location>
        <begin position="1"/>
        <end position="34"/>
    </location>
</feature>
<evidence type="ECO:0000256" key="2">
    <source>
        <dbReference type="PROSITE-ProRule" id="PRU00024"/>
    </source>
</evidence>
<keyword evidence="7" id="KW-1185">Reference proteome</keyword>
<dbReference type="InterPro" id="IPR047153">
    <property type="entry name" value="TRIM45/56/19-like"/>
</dbReference>
<evidence type="ECO:0000256" key="1">
    <source>
        <dbReference type="ARBA" id="ARBA00022737"/>
    </source>
</evidence>
<evidence type="ECO:0000259" key="6">
    <source>
        <dbReference type="PROSITE" id="PS50119"/>
    </source>
</evidence>
<keyword evidence="2" id="KW-0862">Zinc</keyword>
<dbReference type="KEGG" id="ccal:108627688"/>
<dbReference type="Gene3D" id="3.30.160.60">
    <property type="entry name" value="Classic Zinc Finger"/>
    <property type="match status" value="1"/>
</dbReference>
<sequence>MEQSMKSGRSNVSSPGTAFSENSTNSRGSSQSLDDININSLMSTLLQDVNTDNLNTQRHSACPQNRTTSNRCTGCIDVTCDVCFPSQLLNSSEFAYEDGNPQNISNRGINTPNFVSSGLSTLCEVHRDAQRLYCQTCSKPLCGECGVQNHYGHVIMDFMVALEDAEIQSKEISKEAALAIDALKEELDVVEMEKETLEQKLLEAEADVKLWKREVTAALEAREKELLARIERAKRRKAAKLKLKYDDLRNKIDGLSLVTDKLINTMESETVDSDPLSLLAATDIVSAEAFKIDQSHQVSSSQEDNSIDDITVSFDDIVDSFLNFVANFGEVVEYNANPIGGRINSIQTFVRQTPPSPAVLVPKETIPSNAFPVTIRLNIDTHRSVKPLKIIGNDGDVMDNLCRPWGVACDREGYIVVADRSNNRVQIYRQDGSVVRRFGTHGTAPGQFDRPAGIAVDARRRIVVADKDNHRIQVMKMNIRVNQ</sequence>
<gene>
    <name evidence="8" type="primary">LOC108627688</name>
</gene>
<dbReference type="PANTHER" id="PTHR25462">
    <property type="entry name" value="BONUS, ISOFORM C-RELATED"/>
    <property type="match status" value="1"/>
</dbReference>
<dbReference type="SMART" id="SM00336">
    <property type="entry name" value="BBOX"/>
    <property type="match status" value="1"/>
</dbReference>
<dbReference type="Gene3D" id="2.120.10.30">
    <property type="entry name" value="TolB, C-terminal domain"/>
    <property type="match status" value="1"/>
</dbReference>
<keyword evidence="4" id="KW-0175">Coiled coil</keyword>
<keyword evidence="2" id="KW-0863">Zinc-finger</keyword>
<dbReference type="GO" id="GO:0061630">
    <property type="term" value="F:ubiquitin protein ligase activity"/>
    <property type="evidence" value="ECO:0007669"/>
    <property type="project" value="TreeGrafter"/>
</dbReference>
<feature type="repeat" description="NHL" evidence="3">
    <location>
        <begin position="435"/>
        <end position="478"/>
    </location>
</feature>
<dbReference type="Pfam" id="PF00643">
    <property type="entry name" value="zf-B_box"/>
    <property type="match status" value="1"/>
</dbReference>